<organism evidence="1 2">
    <name type="scientific">Rhodococcus qingshengii</name>
    <dbReference type="NCBI Taxonomy" id="334542"/>
    <lineage>
        <taxon>Bacteria</taxon>
        <taxon>Bacillati</taxon>
        <taxon>Actinomycetota</taxon>
        <taxon>Actinomycetes</taxon>
        <taxon>Mycobacteriales</taxon>
        <taxon>Nocardiaceae</taxon>
        <taxon>Rhodococcus</taxon>
        <taxon>Rhodococcus erythropolis group</taxon>
    </lineage>
</organism>
<accession>A0AAW6LNU9</accession>
<evidence type="ECO:0000313" key="1">
    <source>
        <dbReference type="EMBL" id="MDE8649337.1"/>
    </source>
</evidence>
<dbReference type="Proteomes" id="UP001217325">
    <property type="component" value="Unassembled WGS sequence"/>
</dbReference>
<evidence type="ECO:0008006" key="3">
    <source>
        <dbReference type="Google" id="ProtNLM"/>
    </source>
</evidence>
<name>A0AAW6LNU9_RHOSG</name>
<evidence type="ECO:0000313" key="2">
    <source>
        <dbReference type="Proteomes" id="UP001217325"/>
    </source>
</evidence>
<gene>
    <name evidence="1" type="ORF">PXH69_30635</name>
</gene>
<protein>
    <recommendedName>
        <fullName evidence="3">Monooxygenase</fullName>
    </recommendedName>
</protein>
<dbReference type="RefSeq" id="WP_256521040.1">
    <property type="nucleotide sequence ID" value="NZ_CP089607.1"/>
</dbReference>
<dbReference type="AlphaFoldDB" id="A0AAW6LNU9"/>
<dbReference type="EMBL" id="JARDXE010000026">
    <property type="protein sequence ID" value="MDE8649337.1"/>
    <property type="molecule type" value="Genomic_DNA"/>
</dbReference>
<comment type="caution">
    <text evidence="1">The sequence shown here is derived from an EMBL/GenBank/DDBJ whole genome shotgun (WGS) entry which is preliminary data.</text>
</comment>
<reference evidence="1" key="1">
    <citation type="submission" date="2023-02" db="EMBL/GenBank/DDBJ databases">
        <title>A novel hydrolase synthesized by Rhodococcus erythropolis HQ is responsible for the detoxification of Zearalenone.</title>
        <authorList>
            <person name="Hu J."/>
            <person name="Xu J."/>
        </authorList>
    </citation>
    <scope>NUCLEOTIDE SEQUENCE</scope>
    <source>
        <strain evidence="1">HQ</strain>
    </source>
</reference>
<proteinExistence type="predicted"/>
<sequence length="98" mass="10929">MTILYVLDVVDFVPLAKAAADNPDVNVVRRGPYYEVTCHHTLEIDRTATGLRNALWFSSVAAIQSGRVTRWDKEVLCIEPSIEWSGAAVVTNREGRRA</sequence>